<organism evidence="2 3">
    <name type="scientific">Sinosporangium siamense</name>
    <dbReference type="NCBI Taxonomy" id="1367973"/>
    <lineage>
        <taxon>Bacteria</taxon>
        <taxon>Bacillati</taxon>
        <taxon>Actinomycetota</taxon>
        <taxon>Actinomycetes</taxon>
        <taxon>Streptosporangiales</taxon>
        <taxon>Streptosporangiaceae</taxon>
        <taxon>Sinosporangium</taxon>
    </lineage>
</organism>
<comment type="caution">
    <text evidence="2">The sequence shown here is derived from an EMBL/GenBank/DDBJ whole genome shotgun (WGS) entry which is preliminary data.</text>
</comment>
<reference evidence="2" key="1">
    <citation type="submission" date="2021-01" db="EMBL/GenBank/DDBJ databases">
        <title>Whole genome shotgun sequence of Sinosporangium siamense NBRC 109515.</title>
        <authorList>
            <person name="Komaki H."/>
            <person name="Tamura T."/>
        </authorList>
    </citation>
    <scope>NUCLEOTIDE SEQUENCE</scope>
    <source>
        <strain evidence="2">NBRC 109515</strain>
    </source>
</reference>
<name>A0A919RFU8_9ACTN</name>
<keyword evidence="3" id="KW-1185">Reference proteome</keyword>
<feature type="region of interest" description="Disordered" evidence="1">
    <location>
        <begin position="619"/>
        <end position="673"/>
    </location>
</feature>
<dbReference type="NCBIfam" id="TIGR03986">
    <property type="entry name" value="TIGR03986 family CRISPR-associated RAMP protein"/>
    <property type="match status" value="1"/>
</dbReference>
<dbReference type="EMBL" id="BOOW01000008">
    <property type="protein sequence ID" value="GII91136.1"/>
    <property type="molecule type" value="Genomic_DNA"/>
</dbReference>
<protein>
    <recommendedName>
        <fullName evidence="4">TIGR03986 family CRISPR-associated RAMP protein</fullName>
    </recommendedName>
</protein>
<evidence type="ECO:0008006" key="4">
    <source>
        <dbReference type="Google" id="ProtNLM"/>
    </source>
</evidence>
<dbReference type="Proteomes" id="UP000606172">
    <property type="component" value="Unassembled WGS sequence"/>
</dbReference>
<evidence type="ECO:0000256" key="1">
    <source>
        <dbReference type="SAM" id="MobiDB-lite"/>
    </source>
</evidence>
<proteinExistence type="predicted"/>
<dbReference type="AlphaFoldDB" id="A0A919RFU8"/>
<dbReference type="InterPro" id="IPR023825">
    <property type="entry name" value="CRISPR-assoc_RAMP_BGP1436"/>
</dbReference>
<accession>A0A919RFU8</accession>
<evidence type="ECO:0000313" key="2">
    <source>
        <dbReference type="EMBL" id="GII91136.1"/>
    </source>
</evidence>
<evidence type="ECO:0000313" key="3">
    <source>
        <dbReference type="Proteomes" id="UP000606172"/>
    </source>
</evidence>
<gene>
    <name evidence="2" type="ORF">Ssi02_13670</name>
</gene>
<sequence>MRLRDGKPHLPATSVKGMLRAAYEAVTNSRFGVFEPHDEPFGFRRSADFALRLVPVMVTSTKKILKFEVAGVKMYDKKTGRDISAEEWGWTPAHRDRVQARIREKVSRRYGKEIRTARVIGILPKDSTERFVKEHGELIVSGAMCVTGPTIEGKTTERLFYARPGSPPPELRTAKPWETLEAEWDLLIRNYRDAHTDDELLNRKGADGLPAGPGERIGDGPGRLAWSPHLHDQDRMRLTGGTLCFASLNDRDEVVRLYPVLVPRDLYDVTPASLLGDTLAPAPSYDRLSPADRVFGWVAPHASGRRPSGYRGRLSVGPVRCVTDAAHAVHRFDGDGLALAILGQPKPQQGRFYVSESAERPERPVPDGTGKEALYRAGRGLRGRKAYWHHAGLDPVDHWRIPSQGDPAQLMAGGRYREYVRSRAVPEGEENNPRIVGGGRRYFTTAADQRDNQNRSIGGWVNPGTEFSFTVDVRDLDDHELGALVWLLSLPEGHFHRLGLGRPLGFGSVRLSIDHAATRLHSGRQYAAFYSALSGVLPDEDCAAVAAGALAVFNRRVDGIPALVKVRDALLAVARGNPDLPVHYPRTRDVRLSPAVTVAPPDPRGRNFEWFSENERLEKGRVAPGRGRALPAADAKDPLTAYPAKGGNGQWGNTRRSSDGGGGKSGRPSHRPR</sequence>